<comment type="similarity">
    <text evidence="3">Belongs to the metallo-dependent hydrolases superfamily. Adenosine and AMP deaminases family. ADGF subfamily.</text>
</comment>
<evidence type="ECO:0000259" key="12">
    <source>
        <dbReference type="Pfam" id="PF00962"/>
    </source>
</evidence>
<feature type="domain" description="Adenosine/AMP deaminase N-terminal" evidence="13">
    <location>
        <begin position="26"/>
        <end position="97"/>
    </location>
</feature>
<evidence type="ECO:0000256" key="4">
    <source>
        <dbReference type="ARBA" id="ARBA00012784"/>
    </source>
</evidence>
<dbReference type="GO" id="GO:0046872">
    <property type="term" value="F:metal ion binding"/>
    <property type="evidence" value="ECO:0007669"/>
    <property type="project" value="UniProtKB-KW"/>
</dbReference>
<protein>
    <recommendedName>
        <fullName evidence="5">Adenosine deaminase</fullName>
        <ecNumber evidence="4">3.5.4.4</ecNumber>
    </recommendedName>
</protein>
<feature type="domain" description="Adenosine deaminase" evidence="12">
    <location>
        <begin position="192"/>
        <end position="478"/>
    </location>
</feature>
<keyword evidence="6" id="KW-0964">Secreted</keyword>
<dbReference type="Pfam" id="PF08451">
    <property type="entry name" value="A_deaminase_N"/>
    <property type="match status" value="1"/>
</dbReference>
<dbReference type="InterPro" id="IPR006331">
    <property type="entry name" value="ADGF"/>
</dbReference>
<proteinExistence type="inferred from homology"/>
<evidence type="ECO:0000256" key="10">
    <source>
        <dbReference type="ARBA" id="ARBA00047764"/>
    </source>
</evidence>
<evidence type="ECO:0000313" key="14">
    <source>
        <dbReference type="EMBL" id="CAG9791553.1"/>
    </source>
</evidence>
<evidence type="ECO:0000256" key="7">
    <source>
        <dbReference type="ARBA" id="ARBA00022723"/>
    </source>
</evidence>
<dbReference type="PANTHER" id="PTHR11409">
    <property type="entry name" value="ADENOSINE DEAMINASE"/>
    <property type="match status" value="1"/>
</dbReference>
<keyword evidence="8 11" id="KW-0732">Signal</keyword>
<evidence type="ECO:0000313" key="15">
    <source>
        <dbReference type="Proteomes" id="UP001153714"/>
    </source>
</evidence>
<gene>
    <name evidence="14" type="ORF">DIATSA_LOCUS9161</name>
</gene>
<evidence type="ECO:0000256" key="11">
    <source>
        <dbReference type="SAM" id="SignalP"/>
    </source>
</evidence>
<evidence type="ECO:0000256" key="3">
    <source>
        <dbReference type="ARBA" id="ARBA00006083"/>
    </source>
</evidence>
<dbReference type="GO" id="GO:0005615">
    <property type="term" value="C:extracellular space"/>
    <property type="evidence" value="ECO:0007669"/>
    <property type="project" value="InterPro"/>
</dbReference>
<keyword evidence="9" id="KW-0378">Hydrolase</keyword>
<dbReference type="Pfam" id="PF00962">
    <property type="entry name" value="A_deaminase"/>
    <property type="match status" value="1"/>
</dbReference>
<dbReference type="EMBL" id="OU893334">
    <property type="protein sequence ID" value="CAG9791553.1"/>
    <property type="molecule type" value="Genomic_DNA"/>
</dbReference>
<comment type="subcellular location">
    <subcellularLocation>
        <location evidence="2">Secreted</location>
    </subcellularLocation>
</comment>
<keyword evidence="7" id="KW-0479">Metal-binding</keyword>
<dbReference type="InterPro" id="IPR001365">
    <property type="entry name" value="A_deaminase_dom"/>
</dbReference>
<dbReference type="NCBIfam" id="TIGR01431">
    <property type="entry name" value="adm_rel"/>
    <property type="match status" value="1"/>
</dbReference>
<dbReference type="GO" id="GO:0046103">
    <property type="term" value="P:inosine biosynthetic process"/>
    <property type="evidence" value="ECO:0007669"/>
    <property type="project" value="TreeGrafter"/>
</dbReference>
<dbReference type="PANTHER" id="PTHR11409:SF39">
    <property type="entry name" value="ADENOSINE DEAMINASE 2"/>
    <property type="match status" value="1"/>
</dbReference>
<dbReference type="InterPro" id="IPR006330">
    <property type="entry name" value="Ado/ade_deaminase"/>
</dbReference>
<dbReference type="OrthoDB" id="7202371at2759"/>
<sequence>MWPTLVYFLLAISCAVSIDEYENVINERHDLLQRELDMMLGNEITFSDSEIKANEIVMHLKAKELDRAYRSPYAYNFTRHFFEYKDAVKQSPLYEIIKKMPKGAILHAHDVGLLSPDYVLNMTYWDNLYVCFEEDNMQLIFSDKTPKVTCGTQWQLLRDARYTSIDVEEFDAELRKHFTLLVDEPHEVYFDVNSAWNRFQQYFITTGPMFCYKLAWEQYFYDTLKAVREDNVMYIEIRSTLPPLYDLNGEVYDSIATAESYKKVVDQFVKDYPDFYGAKLIYAPMRLVDAATVKEYIKIAKEIKRRMPDFFAGFDLVGQEDLGTPTKEFLSELVAAKDELDYFFHAGETNWNGMSSDENLFDVIALETRRIGHAFALVKHPLLLEEVKKRGIALEVNVISNVVLKLVGDVRNHPLATFLAQNVPVVLSSDDPGVWEADPLSHDFFITFMGVASRHADLKLLKQLALNSLYFSTIKDKDRVVHEFEIRWTKFIDSLVRDKW</sequence>
<dbReference type="InterPro" id="IPR013659">
    <property type="entry name" value="A_deaminase_N"/>
</dbReference>
<reference evidence="14" key="2">
    <citation type="submission" date="2022-10" db="EMBL/GenBank/DDBJ databases">
        <authorList>
            <consortium name="ENA_rothamsted_submissions"/>
            <consortium name="culmorum"/>
            <person name="King R."/>
        </authorList>
    </citation>
    <scope>NUCLEOTIDE SEQUENCE</scope>
</reference>
<evidence type="ECO:0000256" key="1">
    <source>
        <dbReference type="ARBA" id="ARBA00001947"/>
    </source>
</evidence>
<feature type="signal peptide" evidence="11">
    <location>
        <begin position="1"/>
        <end position="17"/>
    </location>
</feature>
<dbReference type="FunFam" id="3.20.20.140:FF:000017">
    <property type="entry name" value="Adenosine deaminase 2"/>
    <property type="match status" value="1"/>
</dbReference>
<evidence type="ECO:0000256" key="5">
    <source>
        <dbReference type="ARBA" id="ARBA00018099"/>
    </source>
</evidence>
<dbReference type="AlphaFoldDB" id="A0A9N9R8C3"/>
<reference evidence="14" key="1">
    <citation type="submission" date="2021-12" db="EMBL/GenBank/DDBJ databases">
        <authorList>
            <person name="King R."/>
        </authorList>
    </citation>
    <scope>NUCLEOTIDE SEQUENCE</scope>
</reference>
<keyword evidence="15" id="KW-1185">Reference proteome</keyword>
<feature type="chain" id="PRO_5040213569" description="Adenosine deaminase" evidence="11">
    <location>
        <begin position="18"/>
        <end position="500"/>
    </location>
</feature>
<dbReference type="InterPro" id="IPR032466">
    <property type="entry name" value="Metal_Hydrolase"/>
</dbReference>
<dbReference type="GO" id="GO:0004000">
    <property type="term" value="F:adenosine deaminase activity"/>
    <property type="evidence" value="ECO:0007669"/>
    <property type="project" value="InterPro"/>
</dbReference>
<dbReference type="SUPFAM" id="SSF51556">
    <property type="entry name" value="Metallo-dependent hydrolases"/>
    <property type="match status" value="1"/>
</dbReference>
<organism evidence="14 15">
    <name type="scientific">Diatraea saccharalis</name>
    <name type="common">sugarcane borer</name>
    <dbReference type="NCBI Taxonomy" id="40085"/>
    <lineage>
        <taxon>Eukaryota</taxon>
        <taxon>Metazoa</taxon>
        <taxon>Ecdysozoa</taxon>
        <taxon>Arthropoda</taxon>
        <taxon>Hexapoda</taxon>
        <taxon>Insecta</taxon>
        <taxon>Pterygota</taxon>
        <taxon>Neoptera</taxon>
        <taxon>Endopterygota</taxon>
        <taxon>Lepidoptera</taxon>
        <taxon>Glossata</taxon>
        <taxon>Ditrysia</taxon>
        <taxon>Pyraloidea</taxon>
        <taxon>Crambidae</taxon>
        <taxon>Crambinae</taxon>
        <taxon>Diatraea</taxon>
    </lineage>
</organism>
<evidence type="ECO:0000259" key="13">
    <source>
        <dbReference type="Pfam" id="PF08451"/>
    </source>
</evidence>
<evidence type="ECO:0000256" key="8">
    <source>
        <dbReference type="ARBA" id="ARBA00022729"/>
    </source>
</evidence>
<evidence type="ECO:0000256" key="6">
    <source>
        <dbReference type="ARBA" id="ARBA00022525"/>
    </source>
</evidence>
<accession>A0A9N9R8C3</accession>
<dbReference type="GO" id="GO:0006154">
    <property type="term" value="P:adenosine catabolic process"/>
    <property type="evidence" value="ECO:0007669"/>
    <property type="project" value="InterPro"/>
</dbReference>
<comment type="catalytic activity">
    <reaction evidence="10">
        <text>adenosine + H2O + H(+) = inosine + NH4(+)</text>
        <dbReference type="Rhea" id="RHEA:24408"/>
        <dbReference type="ChEBI" id="CHEBI:15377"/>
        <dbReference type="ChEBI" id="CHEBI:15378"/>
        <dbReference type="ChEBI" id="CHEBI:16335"/>
        <dbReference type="ChEBI" id="CHEBI:17596"/>
        <dbReference type="ChEBI" id="CHEBI:28938"/>
        <dbReference type="EC" id="3.5.4.4"/>
    </reaction>
</comment>
<evidence type="ECO:0000256" key="2">
    <source>
        <dbReference type="ARBA" id="ARBA00004613"/>
    </source>
</evidence>
<dbReference type="EC" id="3.5.4.4" evidence="4"/>
<dbReference type="Gene3D" id="3.20.20.140">
    <property type="entry name" value="Metal-dependent hydrolases"/>
    <property type="match status" value="1"/>
</dbReference>
<dbReference type="Proteomes" id="UP001153714">
    <property type="component" value="Chromosome 3"/>
</dbReference>
<evidence type="ECO:0000256" key="9">
    <source>
        <dbReference type="ARBA" id="ARBA00022801"/>
    </source>
</evidence>
<name>A0A9N9R8C3_9NEOP</name>
<comment type="cofactor">
    <cofactor evidence="1">
        <name>Zn(2+)</name>
        <dbReference type="ChEBI" id="CHEBI:29105"/>
    </cofactor>
</comment>